<dbReference type="InterPro" id="IPR046842">
    <property type="entry name" value="SpoIVA_ATPase"/>
</dbReference>
<dbReference type="Gene3D" id="3.40.50.300">
    <property type="entry name" value="P-loop containing nucleotide triphosphate hydrolases"/>
    <property type="match status" value="1"/>
</dbReference>
<keyword evidence="1" id="KW-0067">ATP-binding</keyword>
<feature type="domain" description="Sporulation stage IV protein A C-terminal" evidence="4">
    <location>
        <begin position="417"/>
        <end position="492"/>
    </location>
</feature>
<dbReference type="EMBL" id="CP017634">
    <property type="protein sequence ID" value="ATW24113.1"/>
    <property type="molecule type" value="Genomic_DNA"/>
</dbReference>
<gene>
    <name evidence="5" type="ORF">DCMF_04355</name>
</gene>
<evidence type="ECO:0000259" key="2">
    <source>
        <dbReference type="Pfam" id="PF09547"/>
    </source>
</evidence>
<dbReference type="GO" id="GO:0016887">
    <property type="term" value="F:ATP hydrolysis activity"/>
    <property type="evidence" value="ECO:0007669"/>
    <property type="project" value="InterPro"/>
</dbReference>
<evidence type="ECO:0000256" key="1">
    <source>
        <dbReference type="PIRNR" id="PIRNR007466"/>
    </source>
</evidence>
<dbReference type="Pfam" id="PF20438">
    <property type="entry name" value="SpoIVA_middle"/>
    <property type="match status" value="1"/>
</dbReference>
<keyword evidence="6" id="KW-1185">Reference proteome</keyword>
<proteinExistence type="predicted"/>
<evidence type="ECO:0000313" key="6">
    <source>
        <dbReference type="Proteomes" id="UP000323521"/>
    </source>
</evidence>
<organism evidence="5 6">
    <name type="scientific">Formimonas warabiya</name>
    <dbReference type="NCBI Taxonomy" id="1761012"/>
    <lineage>
        <taxon>Bacteria</taxon>
        <taxon>Bacillati</taxon>
        <taxon>Bacillota</taxon>
        <taxon>Clostridia</taxon>
        <taxon>Eubacteriales</taxon>
        <taxon>Peptococcaceae</taxon>
        <taxon>Candidatus Formimonas</taxon>
    </lineage>
</organism>
<dbReference type="GO" id="GO:0005524">
    <property type="term" value="F:ATP binding"/>
    <property type="evidence" value="ECO:0007669"/>
    <property type="project" value="UniProtKB-KW"/>
</dbReference>
<dbReference type="GO" id="GO:0005737">
    <property type="term" value="C:cytoplasm"/>
    <property type="evidence" value="ECO:0007669"/>
    <property type="project" value="UniProtKB-SubCell"/>
</dbReference>
<dbReference type="InterPro" id="IPR014201">
    <property type="entry name" value="Spore_IV_A"/>
</dbReference>
<dbReference type="KEGG" id="fwa:DCMF_04355"/>
<dbReference type="RefSeq" id="WP_148133294.1">
    <property type="nucleotide sequence ID" value="NZ_CP017634.1"/>
</dbReference>
<dbReference type="Proteomes" id="UP000323521">
    <property type="component" value="Chromosome"/>
</dbReference>
<comment type="subcellular location">
    <subcellularLocation>
        <location evidence="1">Cytoplasm</location>
    </subcellularLocation>
</comment>
<reference evidence="5 6" key="1">
    <citation type="submission" date="2016-10" db="EMBL/GenBank/DDBJ databases">
        <title>Complete Genome Sequence of Peptococcaceae strain DCMF.</title>
        <authorList>
            <person name="Edwards R.J."/>
            <person name="Holland S.I."/>
            <person name="Deshpande N.P."/>
            <person name="Wong Y.K."/>
            <person name="Ertan H."/>
            <person name="Manefield M."/>
            <person name="Russell T.L."/>
            <person name="Lee M.J."/>
        </authorList>
    </citation>
    <scope>NUCLEOTIDE SEQUENCE [LARGE SCALE GENOMIC DNA]</scope>
    <source>
        <strain evidence="5 6">DCMF</strain>
    </source>
</reference>
<sequence length="492" mass="55558">MEKFDILRDIAERTGGDIYLGVVGPVRTGKSTFIKRFMELLVLPNIVEFHERERAQDELPQSGAGRTIMTTEPKFIPSEAVEISVRDGIDMRVRLVDCVGYAVPGALGFEEEEGPRMVRTPWFDDEIPFQEAAEIGTRKVITDHSTIGIVIVTDGSVTDIPRENYLEAEERVIFELKELNKPFLIVLNSVHPYAPETLALSEALSEKYNVSVLPVNAYSMDHDDVMRILQQSLYEFPVTEVNINLPRWIEELEGKHWLRSQCEENVRNAVAGVKRLRDIDLAINDLSKPEIVEAVNLSHMDLGTGVASIEISVQEGLFYRILEEVTGTAIEGDHTLLRLLKDYSYANREWVKVASAIEEVKTNGYGVVTPRLDEMYLEEPELIKQGGRFGVKLKASAPSFHLIRANISTEITPLIGTERQCEDLVRYILDEFEDDPQKIWTTNIFGKSLQELVQEGIQSKLYRMPENAQVKLQETLQRIANEGGGGLICIIL</sequence>
<keyword evidence="1" id="KW-0963">Cytoplasm</keyword>
<dbReference type="EC" id="3.6.1.-" evidence="1"/>
<dbReference type="InterPro" id="IPR027417">
    <property type="entry name" value="P-loop_NTPase"/>
</dbReference>
<comment type="catalytic activity">
    <reaction evidence="1">
        <text>ATP + H2O = ADP + phosphate + H(+)</text>
        <dbReference type="Rhea" id="RHEA:13065"/>
        <dbReference type="ChEBI" id="CHEBI:15377"/>
        <dbReference type="ChEBI" id="CHEBI:15378"/>
        <dbReference type="ChEBI" id="CHEBI:30616"/>
        <dbReference type="ChEBI" id="CHEBI:43474"/>
        <dbReference type="ChEBI" id="CHEBI:456216"/>
    </reaction>
</comment>
<dbReference type="PIRSF" id="PIRSF007466">
    <property type="entry name" value="SpoIVA"/>
    <property type="match status" value="1"/>
</dbReference>
<keyword evidence="1" id="KW-0378">Hydrolase</keyword>
<dbReference type="InterPro" id="IPR046840">
    <property type="entry name" value="SpoIVA_C"/>
</dbReference>
<dbReference type="InterPro" id="IPR046841">
    <property type="entry name" value="SpoIVA_middle"/>
</dbReference>
<comment type="function">
    <text evidence="1">ATPase. Has a role at an early stage in the morphogenesis of the spore coat.</text>
</comment>
<evidence type="ECO:0000259" key="3">
    <source>
        <dbReference type="Pfam" id="PF20438"/>
    </source>
</evidence>
<protein>
    <recommendedName>
        <fullName evidence="1">Stage IV sporulation protein A</fullName>
        <ecNumber evidence="1">3.6.1.-</ecNumber>
    </recommendedName>
    <alternativeName>
        <fullName evidence="1">Coat morphogenetic protein SpoIVA</fullName>
    </alternativeName>
</protein>
<evidence type="ECO:0000259" key="4">
    <source>
        <dbReference type="Pfam" id="PF20439"/>
    </source>
</evidence>
<dbReference type="OrthoDB" id="9761464at2"/>
<keyword evidence="1" id="KW-0749">Sporulation</keyword>
<dbReference type="SUPFAM" id="SSF52540">
    <property type="entry name" value="P-loop containing nucleoside triphosphate hydrolases"/>
    <property type="match status" value="1"/>
</dbReference>
<evidence type="ECO:0000313" key="5">
    <source>
        <dbReference type="EMBL" id="ATW24113.1"/>
    </source>
</evidence>
<feature type="domain" description="Stage IV sporulation protein A middle" evidence="3">
    <location>
        <begin position="238"/>
        <end position="416"/>
    </location>
</feature>
<feature type="domain" description="Stage IV sporulation protein A ATPase" evidence="2">
    <location>
        <begin position="1"/>
        <end position="237"/>
    </location>
</feature>
<dbReference type="GO" id="GO:0030435">
    <property type="term" value="P:sporulation resulting in formation of a cellular spore"/>
    <property type="evidence" value="ECO:0007669"/>
    <property type="project" value="UniProtKB-KW"/>
</dbReference>
<name>A0A3G1KNR7_FORW1</name>
<dbReference type="Pfam" id="PF09547">
    <property type="entry name" value="SpoIVA_ATPase"/>
    <property type="match status" value="1"/>
</dbReference>
<dbReference type="Pfam" id="PF20439">
    <property type="entry name" value="SpoIVA_C"/>
    <property type="match status" value="1"/>
</dbReference>
<dbReference type="CDD" id="cd00882">
    <property type="entry name" value="Ras_like_GTPase"/>
    <property type="match status" value="1"/>
</dbReference>
<dbReference type="NCBIfam" id="TIGR02836">
    <property type="entry name" value="spore_IV_A"/>
    <property type="match status" value="1"/>
</dbReference>
<keyword evidence="1" id="KW-0547">Nucleotide-binding</keyword>
<accession>A0A3G1KNR7</accession>
<dbReference type="AlphaFoldDB" id="A0A3G1KNR7"/>